<feature type="transmembrane region" description="Helical" evidence="6">
    <location>
        <begin position="38"/>
        <end position="56"/>
    </location>
</feature>
<evidence type="ECO:0000256" key="2">
    <source>
        <dbReference type="ARBA" id="ARBA00023136"/>
    </source>
</evidence>
<keyword evidence="9" id="KW-1185">Reference proteome</keyword>
<comment type="subcellular location">
    <subcellularLocation>
        <location evidence="1">Membrane</location>
        <topology evidence="1">Single-pass type I membrane protein</topology>
    </subcellularLocation>
</comment>
<sequence length="284" mass="31501">MESTHMNDSLLACASGHFFRQSLPRLGQKKQVKMRNSFGIRFILLVFVCVCGVYSTNVTILSNPPTNGGLIQTNPDQTVSLTCTVVDSAAPEELLWFRNRQQVSLKDGNRVNTSHVCVQPVSRNDNTVTFTCQLKSNVDVKASIQLEVQYPPTLGKDVNVSAEETRDTVLSCDVQAHPPVSVVWKKNDELMDLSSSNYKTSNNGFTATLSITNVNRDNHQGMYTCEADSSVYGVSKRSFRVTVVDSVMKFPLWPTVAGGVVVLLTILLAVISRWKKIMKCFKKD</sequence>
<keyword evidence="2 6" id="KW-0472">Membrane</keyword>
<name>A0AA88M037_TACVA</name>
<dbReference type="InterPro" id="IPR013151">
    <property type="entry name" value="Immunoglobulin_dom"/>
</dbReference>
<dbReference type="AlphaFoldDB" id="A0AA88M037"/>
<dbReference type="EMBL" id="JAVHJS010000019">
    <property type="protein sequence ID" value="KAK2827033.1"/>
    <property type="molecule type" value="Genomic_DNA"/>
</dbReference>
<evidence type="ECO:0000313" key="8">
    <source>
        <dbReference type="EMBL" id="KAK2827033.1"/>
    </source>
</evidence>
<dbReference type="SMART" id="SM00409">
    <property type="entry name" value="IG"/>
    <property type="match status" value="2"/>
</dbReference>
<dbReference type="GO" id="GO:0005911">
    <property type="term" value="C:cell-cell junction"/>
    <property type="evidence" value="ECO:0007669"/>
    <property type="project" value="TreeGrafter"/>
</dbReference>
<dbReference type="GO" id="GO:0050839">
    <property type="term" value="F:cell adhesion molecule binding"/>
    <property type="evidence" value="ECO:0007669"/>
    <property type="project" value="TreeGrafter"/>
</dbReference>
<dbReference type="Pfam" id="PF00047">
    <property type="entry name" value="ig"/>
    <property type="match status" value="1"/>
</dbReference>
<protein>
    <recommendedName>
        <fullName evidence="7">Ig-like domain-containing protein</fullName>
    </recommendedName>
</protein>
<keyword evidence="4" id="KW-0325">Glycoprotein</keyword>
<dbReference type="InterPro" id="IPR003599">
    <property type="entry name" value="Ig_sub"/>
</dbReference>
<evidence type="ECO:0000259" key="7">
    <source>
        <dbReference type="PROSITE" id="PS50835"/>
    </source>
</evidence>
<dbReference type="InterPro" id="IPR007110">
    <property type="entry name" value="Ig-like_dom"/>
</dbReference>
<dbReference type="InterPro" id="IPR013783">
    <property type="entry name" value="Ig-like_fold"/>
</dbReference>
<keyword evidence="3" id="KW-1015">Disulfide bond</keyword>
<feature type="transmembrane region" description="Helical" evidence="6">
    <location>
        <begin position="252"/>
        <end position="274"/>
    </location>
</feature>
<dbReference type="PROSITE" id="PS50835">
    <property type="entry name" value="IG_LIKE"/>
    <property type="match status" value="2"/>
</dbReference>
<gene>
    <name evidence="8" type="ORF">Q7C36_017959</name>
</gene>
<dbReference type="CDD" id="cd00096">
    <property type="entry name" value="Ig"/>
    <property type="match status" value="1"/>
</dbReference>
<evidence type="ECO:0000313" key="9">
    <source>
        <dbReference type="Proteomes" id="UP001187315"/>
    </source>
</evidence>
<dbReference type="Pfam" id="PF07679">
    <property type="entry name" value="I-set"/>
    <property type="match status" value="1"/>
</dbReference>
<evidence type="ECO:0000256" key="3">
    <source>
        <dbReference type="ARBA" id="ARBA00023157"/>
    </source>
</evidence>
<evidence type="ECO:0000256" key="5">
    <source>
        <dbReference type="ARBA" id="ARBA00023319"/>
    </source>
</evidence>
<dbReference type="Proteomes" id="UP001187315">
    <property type="component" value="Unassembled WGS sequence"/>
</dbReference>
<dbReference type="InterPro" id="IPR036179">
    <property type="entry name" value="Ig-like_dom_sf"/>
</dbReference>
<dbReference type="SMART" id="SM00408">
    <property type="entry name" value="IGc2"/>
    <property type="match status" value="2"/>
</dbReference>
<proteinExistence type="predicted"/>
<keyword evidence="6" id="KW-0812">Transmembrane</keyword>
<dbReference type="PANTHER" id="PTHR11640">
    <property type="entry name" value="NEPHRIN"/>
    <property type="match status" value="1"/>
</dbReference>
<keyword evidence="5" id="KW-0393">Immunoglobulin domain</keyword>
<dbReference type="InterPro" id="IPR013098">
    <property type="entry name" value="Ig_I-set"/>
</dbReference>
<dbReference type="InterPro" id="IPR003598">
    <property type="entry name" value="Ig_sub2"/>
</dbReference>
<dbReference type="Gene3D" id="2.60.40.10">
    <property type="entry name" value="Immunoglobulins"/>
    <property type="match status" value="2"/>
</dbReference>
<reference evidence="8" key="1">
    <citation type="submission" date="2023-08" db="EMBL/GenBank/DDBJ databases">
        <title>Pelteobagrus vachellii genome.</title>
        <authorList>
            <person name="Liu H."/>
        </authorList>
    </citation>
    <scope>NUCLEOTIDE SEQUENCE</scope>
    <source>
        <strain evidence="8">PRFRI_2022a</strain>
        <tissue evidence="8">Muscle</tissue>
    </source>
</reference>
<accession>A0AA88M037</accession>
<dbReference type="SUPFAM" id="SSF48726">
    <property type="entry name" value="Immunoglobulin"/>
    <property type="match status" value="1"/>
</dbReference>
<dbReference type="PANTHER" id="PTHR11640:SF158">
    <property type="entry name" value="V-SET AND IMMUNOGLOBULIN DOMAIN-CONTAINING PROTEIN 10-LIKE 2"/>
    <property type="match status" value="1"/>
</dbReference>
<comment type="caution">
    <text evidence="8">The sequence shown here is derived from an EMBL/GenBank/DDBJ whole genome shotgun (WGS) entry which is preliminary data.</text>
</comment>
<dbReference type="InterPro" id="IPR051275">
    <property type="entry name" value="Cell_adhesion_signaling"/>
</dbReference>
<feature type="domain" description="Ig-like" evidence="7">
    <location>
        <begin position="151"/>
        <end position="242"/>
    </location>
</feature>
<evidence type="ECO:0000256" key="6">
    <source>
        <dbReference type="SAM" id="Phobius"/>
    </source>
</evidence>
<evidence type="ECO:0000256" key="1">
    <source>
        <dbReference type="ARBA" id="ARBA00004479"/>
    </source>
</evidence>
<organism evidence="8 9">
    <name type="scientific">Tachysurus vachellii</name>
    <name type="common">Darkbarbel catfish</name>
    <name type="synonym">Pelteobagrus vachellii</name>
    <dbReference type="NCBI Taxonomy" id="175792"/>
    <lineage>
        <taxon>Eukaryota</taxon>
        <taxon>Metazoa</taxon>
        <taxon>Chordata</taxon>
        <taxon>Craniata</taxon>
        <taxon>Vertebrata</taxon>
        <taxon>Euteleostomi</taxon>
        <taxon>Actinopterygii</taxon>
        <taxon>Neopterygii</taxon>
        <taxon>Teleostei</taxon>
        <taxon>Ostariophysi</taxon>
        <taxon>Siluriformes</taxon>
        <taxon>Bagridae</taxon>
        <taxon>Tachysurus</taxon>
    </lineage>
</organism>
<feature type="domain" description="Ig-like" evidence="7">
    <location>
        <begin position="65"/>
        <end position="145"/>
    </location>
</feature>
<evidence type="ECO:0000256" key="4">
    <source>
        <dbReference type="ARBA" id="ARBA00023180"/>
    </source>
</evidence>
<keyword evidence="6" id="KW-1133">Transmembrane helix</keyword>
<dbReference type="GO" id="GO:0005886">
    <property type="term" value="C:plasma membrane"/>
    <property type="evidence" value="ECO:0007669"/>
    <property type="project" value="TreeGrafter"/>
</dbReference>
<dbReference type="GO" id="GO:0098609">
    <property type="term" value="P:cell-cell adhesion"/>
    <property type="evidence" value="ECO:0007669"/>
    <property type="project" value="TreeGrafter"/>
</dbReference>